<name>A0ABT1MEJ3_9BACT</name>
<feature type="signal peptide" evidence="6">
    <location>
        <begin position="1"/>
        <end position="21"/>
    </location>
</feature>
<dbReference type="InterPro" id="IPR002810">
    <property type="entry name" value="NfeD-like_C"/>
</dbReference>
<dbReference type="Pfam" id="PF01957">
    <property type="entry name" value="NfeD"/>
    <property type="match status" value="1"/>
</dbReference>
<feature type="transmembrane region" description="Helical" evidence="5">
    <location>
        <begin position="294"/>
        <end position="313"/>
    </location>
</feature>
<dbReference type="PANTHER" id="PTHR33507:SF3">
    <property type="entry name" value="INNER MEMBRANE PROTEIN YBBJ"/>
    <property type="match status" value="1"/>
</dbReference>
<evidence type="ECO:0000256" key="2">
    <source>
        <dbReference type="ARBA" id="ARBA00022692"/>
    </source>
</evidence>
<dbReference type="CDD" id="cd07021">
    <property type="entry name" value="Clp_protease_NfeD_like"/>
    <property type="match status" value="1"/>
</dbReference>
<comment type="subcellular location">
    <subcellularLocation>
        <location evidence="1">Membrane</location>
        <topology evidence="1">Multi-pass membrane protein</topology>
    </subcellularLocation>
</comment>
<dbReference type="InterPro" id="IPR056739">
    <property type="entry name" value="NfeD_membrane"/>
</dbReference>
<reference evidence="10 11" key="1">
    <citation type="submission" date="2022-07" db="EMBL/GenBank/DDBJ databases">
        <title>Fecal culturing of patients with breast cancer.</title>
        <authorList>
            <person name="Teng N.M.Y."/>
            <person name="Kiu R."/>
            <person name="Evans R."/>
            <person name="Baker D.J."/>
            <person name="Zenner C."/>
            <person name="Robinson S.D."/>
            <person name="Hall L.J."/>
        </authorList>
    </citation>
    <scope>NUCLEOTIDE SEQUENCE [LARGE SCALE GENOMIC DNA]</scope>
    <source>
        <strain evidence="10 11">LH1063</strain>
    </source>
</reference>
<dbReference type="EMBL" id="JANDHW010000002">
    <property type="protein sequence ID" value="MCP9611044.1"/>
    <property type="molecule type" value="Genomic_DNA"/>
</dbReference>
<evidence type="ECO:0000256" key="1">
    <source>
        <dbReference type="ARBA" id="ARBA00004141"/>
    </source>
</evidence>
<feature type="transmembrane region" description="Helical" evidence="5">
    <location>
        <begin position="352"/>
        <end position="374"/>
    </location>
</feature>
<evidence type="ECO:0000256" key="3">
    <source>
        <dbReference type="ARBA" id="ARBA00022989"/>
    </source>
</evidence>
<proteinExistence type="predicted"/>
<dbReference type="InterPro" id="IPR052165">
    <property type="entry name" value="Membrane_assoc_protease"/>
</dbReference>
<keyword evidence="3 5" id="KW-1133">Transmembrane helix</keyword>
<dbReference type="Pfam" id="PF24961">
    <property type="entry name" value="NfeD_membrane"/>
    <property type="match status" value="1"/>
</dbReference>
<evidence type="ECO:0000313" key="11">
    <source>
        <dbReference type="Proteomes" id="UP001205603"/>
    </source>
</evidence>
<keyword evidence="11" id="KW-1185">Reference proteome</keyword>
<comment type="caution">
    <text evidence="10">The sequence shown here is derived from an EMBL/GenBank/DDBJ whole genome shotgun (WGS) entry which is preliminary data.</text>
</comment>
<protein>
    <submittedName>
        <fullName evidence="10">Nodulation protein NfeD</fullName>
    </submittedName>
</protein>
<dbReference type="RefSeq" id="WP_255025694.1">
    <property type="nucleotide sequence ID" value="NZ_JANDHW010000002.1"/>
</dbReference>
<feature type="domain" description="NfeD1b N-terminal" evidence="9">
    <location>
        <begin position="27"/>
        <end position="229"/>
    </location>
</feature>
<feature type="domain" description="NfeD integral membrane" evidence="8">
    <location>
        <begin position="247"/>
        <end position="370"/>
    </location>
</feature>
<evidence type="ECO:0000256" key="5">
    <source>
        <dbReference type="SAM" id="Phobius"/>
    </source>
</evidence>
<feature type="transmembrane region" description="Helical" evidence="5">
    <location>
        <begin position="268"/>
        <end position="288"/>
    </location>
</feature>
<feature type="transmembrane region" description="Helical" evidence="5">
    <location>
        <begin position="320"/>
        <end position="340"/>
    </location>
</feature>
<dbReference type="InterPro" id="IPR056738">
    <property type="entry name" value="NfeD1b_N"/>
</dbReference>
<evidence type="ECO:0000256" key="6">
    <source>
        <dbReference type="SAM" id="SignalP"/>
    </source>
</evidence>
<feature type="transmembrane region" description="Helical" evidence="5">
    <location>
        <begin position="238"/>
        <end position="261"/>
    </location>
</feature>
<dbReference type="Proteomes" id="UP001205603">
    <property type="component" value="Unassembled WGS sequence"/>
</dbReference>
<dbReference type="SUPFAM" id="SSF52096">
    <property type="entry name" value="ClpP/crotonase"/>
    <property type="match status" value="1"/>
</dbReference>
<dbReference type="InterPro" id="IPR012340">
    <property type="entry name" value="NA-bd_OB-fold"/>
</dbReference>
<evidence type="ECO:0000313" key="10">
    <source>
        <dbReference type="EMBL" id="MCP9611044.1"/>
    </source>
</evidence>
<evidence type="ECO:0000259" key="8">
    <source>
        <dbReference type="Pfam" id="PF24961"/>
    </source>
</evidence>
<organism evidence="10 11">
    <name type="scientific">Coprobacter tertius</name>
    <dbReference type="NCBI Taxonomy" id="2944915"/>
    <lineage>
        <taxon>Bacteria</taxon>
        <taxon>Pseudomonadati</taxon>
        <taxon>Bacteroidota</taxon>
        <taxon>Bacteroidia</taxon>
        <taxon>Bacteroidales</taxon>
        <taxon>Barnesiellaceae</taxon>
        <taxon>Coprobacter</taxon>
    </lineage>
</organism>
<sequence length="462" mass="50215">MKRFPFLFIFFLYSVVFGTNAAEKPLIYKIDIKKEIGSTTWRYMQKGNDEAVKHGADAILLHLNTYGGTVVHADSIRTLILNSKIPVYAFIDNNAASAGALIAIACDSIYMRPGANIGAVTVVNETGAAMPDKYQSYMRATIRSTAEAHGADTTITSKGDTVIHWRRDPRIAEAMVDERVVIPNVVDSGKVLTLTAQEAVKLGYCEGIVNSVDEIATKHLGYKDYRIEQYKPSVYDEIAGFLSNPALQAILIMIIIGGIYFELQSPGLGFPSAAAIIAAILYFAPLYMSGMAESWEILIFVAGIILLVLELLVIPGFGVAGILGSIFIFTGLILALVNNVNFDFSPVASQDISRSILTVVSGIICGFALTLYLAHKIGSKGIFRRLALQSSQEVKEGYIGVPERLFEMVGKEGVAATILRPAGKVTIGDDDYDAVALYGYIERGEPVKVVKTENSQLYVVKK</sequence>
<dbReference type="Gene3D" id="3.90.226.10">
    <property type="entry name" value="2-enoyl-CoA Hydratase, Chain A, domain 1"/>
    <property type="match status" value="1"/>
</dbReference>
<keyword evidence="2 5" id="KW-0812">Transmembrane</keyword>
<keyword evidence="6" id="KW-0732">Signal</keyword>
<dbReference type="Pfam" id="PF25145">
    <property type="entry name" value="NfeD1b_N"/>
    <property type="match status" value="1"/>
</dbReference>
<accession>A0ABT1MEJ3</accession>
<feature type="chain" id="PRO_5047529412" evidence="6">
    <location>
        <begin position="22"/>
        <end position="462"/>
    </location>
</feature>
<dbReference type="PANTHER" id="PTHR33507">
    <property type="entry name" value="INNER MEMBRANE PROTEIN YBBJ"/>
    <property type="match status" value="1"/>
</dbReference>
<evidence type="ECO:0000256" key="4">
    <source>
        <dbReference type="ARBA" id="ARBA00023136"/>
    </source>
</evidence>
<feature type="domain" description="NfeD-like C-terminal" evidence="7">
    <location>
        <begin position="407"/>
        <end position="461"/>
    </location>
</feature>
<dbReference type="Gene3D" id="2.40.50.140">
    <property type="entry name" value="Nucleic acid-binding proteins"/>
    <property type="match status" value="1"/>
</dbReference>
<gene>
    <name evidence="10" type="ORF">NMU02_02925</name>
</gene>
<evidence type="ECO:0000259" key="7">
    <source>
        <dbReference type="Pfam" id="PF01957"/>
    </source>
</evidence>
<dbReference type="InterPro" id="IPR029045">
    <property type="entry name" value="ClpP/crotonase-like_dom_sf"/>
</dbReference>
<evidence type="ECO:0000259" key="9">
    <source>
        <dbReference type="Pfam" id="PF25145"/>
    </source>
</evidence>
<keyword evidence="4 5" id="KW-0472">Membrane</keyword>